<evidence type="ECO:0000313" key="1">
    <source>
        <dbReference type="EMBL" id="KAJ8675358.1"/>
    </source>
</evidence>
<dbReference type="EMBL" id="CM056742">
    <property type="protein sequence ID" value="KAJ8675358.1"/>
    <property type="molecule type" value="Genomic_DNA"/>
</dbReference>
<reference evidence="1" key="1">
    <citation type="submission" date="2023-04" db="EMBL/GenBank/DDBJ databases">
        <title>A chromosome-level genome assembly of the parasitoid wasp Eretmocerus hayati.</title>
        <authorList>
            <person name="Zhong Y."/>
            <person name="Liu S."/>
            <person name="Liu Y."/>
        </authorList>
    </citation>
    <scope>NUCLEOTIDE SEQUENCE</scope>
    <source>
        <strain evidence="1">ZJU_SS_LIU_2023</strain>
    </source>
</reference>
<dbReference type="Proteomes" id="UP001239111">
    <property type="component" value="Chromosome 2"/>
</dbReference>
<evidence type="ECO:0000313" key="2">
    <source>
        <dbReference type="Proteomes" id="UP001239111"/>
    </source>
</evidence>
<name>A0ACC2NWX5_9HYME</name>
<accession>A0ACC2NWX5</accession>
<comment type="caution">
    <text evidence="1">The sequence shown here is derived from an EMBL/GenBank/DDBJ whole genome shotgun (WGS) entry which is preliminary data.</text>
</comment>
<proteinExistence type="predicted"/>
<keyword evidence="2" id="KW-1185">Reference proteome</keyword>
<organism evidence="1 2">
    <name type="scientific">Eretmocerus hayati</name>
    <dbReference type="NCBI Taxonomy" id="131215"/>
    <lineage>
        <taxon>Eukaryota</taxon>
        <taxon>Metazoa</taxon>
        <taxon>Ecdysozoa</taxon>
        <taxon>Arthropoda</taxon>
        <taxon>Hexapoda</taxon>
        <taxon>Insecta</taxon>
        <taxon>Pterygota</taxon>
        <taxon>Neoptera</taxon>
        <taxon>Endopterygota</taxon>
        <taxon>Hymenoptera</taxon>
        <taxon>Apocrita</taxon>
        <taxon>Proctotrupomorpha</taxon>
        <taxon>Chalcidoidea</taxon>
        <taxon>Aphelinidae</taxon>
        <taxon>Aphelininae</taxon>
        <taxon>Eretmocerus</taxon>
    </lineage>
</organism>
<gene>
    <name evidence="1" type="ORF">QAD02_011144</name>
</gene>
<protein>
    <submittedName>
        <fullName evidence="1">Uncharacterized protein</fullName>
    </submittedName>
</protein>
<sequence length="667" mass="73993">MRAPQLLTMLLLALVSSAMSGGGALDSQTQQPSATRVPGGSFSASLGPGLAKANEGANECNDDLACITMASNDRLGLEAIKSLHSQLDDDANGNIDLSESDDFLREELQYEAGYERRQRAFHHNDDMHISVRELWEAWLRSEVHNWTIEQTAEWLSANVELPQYVPTFIQHRVTGATLPRLAVTNMHYLSNVLGIKDPIHKQKIALKAMDVVLFGPPKDTGTSVKDLILITLLFGALIGCWYAYQQKKSSQKDLHRMMKDMESLHKAELELKSLQKEFEIVKMEQESATTEKQNLEKRLKDETLGMHTSSSDLEVTQLKAEIEILKLELQRAEGELEDRCWSPPVGLQHWLQLTHEIENKSYMKKKISAEKQLQSAREACEKLKKKRSSLVGAFVSTHGKSIDEVDKSIVEARTALNEVTAELQERVHRWKQIELLCGFNIINNNGISYLENILYRGAPNGRSLGFRGRLSSQDDLDDDSSSLYSPSVSGAAGVLSEAIGPWKESSQPPDSSSSETGGKDTPPEPLQQSSPITSSSSNAGVHFTVGDSIEETLNSPSSSASLKNYLEEQAASTRPMQRSHSQEANMHESTMMLIGRTSASDNSLDERVKIGTVKRPPNLPTVISLDEEALSTDSNSTQDNEAEAKRRSRRKLPFAPFRKSKHKPTSS</sequence>